<feature type="compositionally biased region" description="Acidic residues" evidence="1">
    <location>
        <begin position="1"/>
        <end position="11"/>
    </location>
</feature>
<name>A0A9D4CM22_DREPO</name>
<accession>A0A9D4CM22</accession>
<dbReference type="EMBL" id="JAIWYP010000012">
    <property type="protein sequence ID" value="KAH3727154.1"/>
    <property type="molecule type" value="Genomic_DNA"/>
</dbReference>
<dbReference type="Proteomes" id="UP000828390">
    <property type="component" value="Unassembled WGS sequence"/>
</dbReference>
<feature type="compositionally biased region" description="Basic and acidic residues" evidence="1">
    <location>
        <begin position="179"/>
        <end position="208"/>
    </location>
</feature>
<protein>
    <submittedName>
        <fullName evidence="2">Uncharacterized protein</fullName>
    </submittedName>
</protein>
<dbReference type="AlphaFoldDB" id="A0A9D4CM22"/>
<gene>
    <name evidence="2" type="ORF">DPMN_053080</name>
</gene>
<feature type="region of interest" description="Disordered" evidence="1">
    <location>
        <begin position="58"/>
        <end position="208"/>
    </location>
</feature>
<keyword evidence="3" id="KW-1185">Reference proteome</keyword>
<reference evidence="2" key="2">
    <citation type="submission" date="2020-11" db="EMBL/GenBank/DDBJ databases">
        <authorList>
            <person name="McCartney M.A."/>
            <person name="Auch B."/>
            <person name="Kono T."/>
            <person name="Mallez S."/>
            <person name="Becker A."/>
            <person name="Gohl D.M."/>
            <person name="Silverstein K.A.T."/>
            <person name="Koren S."/>
            <person name="Bechman K.B."/>
            <person name="Herman A."/>
            <person name="Abrahante J.E."/>
            <person name="Garbe J."/>
        </authorList>
    </citation>
    <scope>NUCLEOTIDE SEQUENCE</scope>
    <source>
        <strain evidence="2">Duluth1</strain>
        <tissue evidence="2">Whole animal</tissue>
    </source>
</reference>
<feature type="compositionally biased region" description="Basic and acidic residues" evidence="1">
    <location>
        <begin position="98"/>
        <end position="110"/>
    </location>
</feature>
<feature type="compositionally biased region" description="Basic and acidic residues" evidence="1">
    <location>
        <begin position="130"/>
        <end position="141"/>
    </location>
</feature>
<feature type="compositionally biased region" description="Polar residues" evidence="1">
    <location>
        <begin position="58"/>
        <end position="69"/>
    </location>
</feature>
<evidence type="ECO:0000313" key="2">
    <source>
        <dbReference type="EMBL" id="KAH3727154.1"/>
    </source>
</evidence>
<feature type="region of interest" description="Disordered" evidence="1">
    <location>
        <begin position="1"/>
        <end position="37"/>
    </location>
</feature>
<sequence>MVEAPECNEMDEISKRESQRTLQGKLNKQNSTEGQDGLQAEAVQNITSETTVIQFKSSNVDTGEIQTEETPLAKVHRENDNELIHPLQTDIPPTNVQGREDGTGSRKTDSDESTENTNRDHSDYSGSKMGDNDDRKKRNTEDNAYCRTSRKSKNANSNEKGDGDSIQFNESMEGSDDSSVERTTSDKYSHNNRKENTYEFRERSKADIDQKAKDGTHELLTSVRFTSNSIPGHILKKARLEMLDS</sequence>
<evidence type="ECO:0000256" key="1">
    <source>
        <dbReference type="SAM" id="MobiDB-lite"/>
    </source>
</evidence>
<organism evidence="2 3">
    <name type="scientific">Dreissena polymorpha</name>
    <name type="common">Zebra mussel</name>
    <name type="synonym">Mytilus polymorpha</name>
    <dbReference type="NCBI Taxonomy" id="45954"/>
    <lineage>
        <taxon>Eukaryota</taxon>
        <taxon>Metazoa</taxon>
        <taxon>Spiralia</taxon>
        <taxon>Lophotrochozoa</taxon>
        <taxon>Mollusca</taxon>
        <taxon>Bivalvia</taxon>
        <taxon>Autobranchia</taxon>
        <taxon>Heteroconchia</taxon>
        <taxon>Euheterodonta</taxon>
        <taxon>Imparidentia</taxon>
        <taxon>Neoheterodontei</taxon>
        <taxon>Myida</taxon>
        <taxon>Dreissenoidea</taxon>
        <taxon>Dreissenidae</taxon>
        <taxon>Dreissena</taxon>
    </lineage>
</organism>
<feature type="compositionally biased region" description="Polar residues" evidence="1">
    <location>
        <begin position="20"/>
        <end position="34"/>
    </location>
</feature>
<comment type="caution">
    <text evidence="2">The sequence shown here is derived from an EMBL/GenBank/DDBJ whole genome shotgun (WGS) entry which is preliminary data.</text>
</comment>
<proteinExistence type="predicted"/>
<reference evidence="2" key="1">
    <citation type="journal article" date="2019" name="bioRxiv">
        <title>The Genome of the Zebra Mussel, Dreissena polymorpha: A Resource for Invasive Species Research.</title>
        <authorList>
            <person name="McCartney M.A."/>
            <person name="Auch B."/>
            <person name="Kono T."/>
            <person name="Mallez S."/>
            <person name="Zhang Y."/>
            <person name="Obille A."/>
            <person name="Becker A."/>
            <person name="Abrahante J.E."/>
            <person name="Garbe J."/>
            <person name="Badalamenti J.P."/>
            <person name="Herman A."/>
            <person name="Mangelson H."/>
            <person name="Liachko I."/>
            <person name="Sullivan S."/>
            <person name="Sone E.D."/>
            <person name="Koren S."/>
            <person name="Silverstein K.A.T."/>
            <person name="Beckman K.B."/>
            <person name="Gohl D.M."/>
        </authorList>
    </citation>
    <scope>NUCLEOTIDE SEQUENCE</scope>
    <source>
        <strain evidence="2">Duluth1</strain>
        <tissue evidence="2">Whole animal</tissue>
    </source>
</reference>
<evidence type="ECO:0000313" key="3">
    <source>
        <dbReference type="Proteomes" id="UP000828390"/>
    </source>
</evidence>